<dbReference type="Proteomes" id="UP000326532">
    <property type="component" value="Unassembled WGS sequence"/>
</dbReference>
<evidence type="ECO:0000313" key="4">
    <source>
        <dbReference type="Proteomes" id="UP000326532"/>
    </source>
</evidence>
<accession>A0A5N6DAT1</accession>
<dbReference type="PROSITE" id="PS51257">
    <property type="entry name" value="PROKAR_LIPOPROTEIN"/>
    <property type="match status" value="1"/>
</dbReference>
<dbReference type="VEuPathDB" id="FungiDB:BDV34DRAFT_216521"/>
<evidence type="ECO:0000256" key="2">
    <source>
        <dbReference type="SAM" id="SignalP"/>
    </source>
</evidence>
<dbReference type="PANTHER" id="PTHR36842:SF1">
    <property type="entry name" value="PROTEIN TOLB"/>
    <property type="match status" value="1"/>
</dbReference>
<evidence type="ECO:0000256" key="1">
    <source>
        <dbReference type="ARBA" id="ARBA00009820"/>
    </source>
</evidence>
<sequence>MRVFSALLALLAASPSLAGCPFGFDKRNGPEDYDRITAHANIARSLTSSSTPSPSASASRGEIAGSKRVFLMNRIAPGTSKLYISNADGTDERELLSDLVYEYHASFSPDGEWATFTTERNGDGNSDIYRVRTNGSELEQMVTTPSVENSVVLSPNGSLAAYVSTANNMRANIWVMDMVTGKKWNITDTPITASNASLMNGYFRPAWFPDGEWIAFSSDRNTQFSGHGEPTYLGLPGWETTQELSIYVIRPDGSGFRRIATKPYYCLGSPKWSLDGKRLVYYEMTREDTYNAHSEFTLASANSSIVSVDVATGQDRRAEVGGPGIKIFPQYLDYNGTIAYLLKSGTSTEGLYTTAGLFINTTGTTRSPCWSPDGQQMVYEKTTWVIRDGYKKLYSWDHESDYRFTDVFPQYSSVDDRVVITQKQLGNSSVVTLNTTSGDLKLVYEPSEEDFLSSSQFTGVAAYNLNWSPDGEWLVFGVGFWFATREASGGWIVRSTANGSYSEVVVDSAYSIANSTVLNNGYPSFSHDGKKVVYRVWGADTATYGNKSEIGLRILDLERRKTTVLTTECDNLPEYSPDGELILFTRKTSAYNYDVCTIRPDGTDLQVLTTSGANDAHAVWTQDGRIMWSTGMNGFRSECALYNNTFQPYGQIMIMNKDGSNKTALTDSLWEDSMPLFLPKSIL</sequence>
<evidence type="ECO:0000313" key="3">
    <source>
        <dbReference type="EMBL" id="KAB8201200.1"/>
    </source>
</evidence>
<dbReference type="Gene3D" id="2.120.10.30">
    <property type="entry name" value="TolB, C-terminal domain"/>
    <property type="match status" value="4"/>
</dbReference>
<dbReference type="EMBL" id="ML735025">
    <property type="protein sequence ID" value="KAB8201200.1"/>
    <property type="molecule type" value="Genomic_DNA"/>
</dbReference>
<keyword evidence="2" id="KW-0732">Signal</keyword>
<reference evidence="3 4" key="1">
    <citation type="submission" date="2019-04" db="EMBL/GenBank/DDBJ databases">
        <title>Fungal friends and foes A comparative genomics study of 23 Aspergillus species from section Flavi.</title>
        <authorList>
            <consortium name="DOE Joint Genome Institute"/>
            <person name="Kjaerbolling I."/>
            <person name="Vesth T.C."/>
            <person name="Frisvad J.C."/>
            <person name="Nybo J.L."/>
            <person name="Theobald S."/>
            <person name="Kildgaard S."/>
            <person name="Petersen T.I."/>
            <person name="Kuo A."/>
            <person name="Sato A."/>
            <person name="Lyhne E.K."/>
            <person name="Kogle M.E."/>
            <person name="Wiebenga A."/>
            <person name="Kun R.S."/>
            <person name="Lubbers R.J."/>
            <person name="Makela M.R."/>
            <person name="Barry K."/>
            <person name="Chovatia M."/>
            <person name="Clum A."/>
            <person name="Daum C."/>
            <person name="Haridas S."/>
            <person name="He G."/>
            <person name="LaButti K."/>
            <person name="Lipzen A."/>
            <person name="Mondo S."/>
            <person name="Pangilinan J."/>
            <person name="Riley R."/>
            <person name="Salamov A."/>
            <person name="Simmons B.A."/>
            <person name="Magnuson J.K."/>
            <person name="Henrissat B."/>
            <person name="Mortensen U.H."/>
            <person name="Larsen T.O."/>
            <person name="De vries R.P."/>
            <person name="Grigoriev I.V."/>
            <person name="Machida M."/>
            <person name="Baker S.E."/>
            <person name="Andersen M.R."/>
        </authorList>
    </citation>
    <scope>NUCLEOTIDE SEQUENCE [LARGE SCALE GENOMIC DNA]</scope>
    <source>
        <strain evidence="3 4">CBS 117618</strain>
    </source>
</reference>
<keyword evidence="4" id="KW-1185">Reference proteome</keyword>
<gene>
    <name evidence="3" type="ORF">BDV34DRAFT_216521</name>
</gene>
<dbReference type="InterPro" id="IPR011659">
    <property type="entry name" value="WD40"/>
</dbReference>
<dbReference type="Pfam" id="PF07676">
    <property type="entry name" value="PD40"/>
    <property type="match status" value="3"/>
</dbReference>
<feature type="signal peptide" evidence="2">
    <location>
        <begin position="1"/>
        <end position="18"/>
    </location>
</feature>
<name>A0A5N6DAT1_ASPPA</name>
<dbReference type="SUPFAM" id="SSF82171">
    <property type="entry name" value="DPP6 N-terminal domain-like"/>
    <property type="match status" value="1"/>
</dbReference>
<dbReference type="InterPro" id="IPR011042">
    <property type="entry name" value="6-blade_b-propeller_TolB-like"/>
</dbReference>
<comment type="similarity">
    <text evidence="1">Belongs to the TolB family.</text>
</comment>
<proteinExistence type="inferred from homology"/>
<organism evidence="3 4">
    <name type="scientific">Aspergillus parasiticus</name>
    <dbReference type="NCBI Taxonomy" id="5067"/>
    <lineage>
        <taxon>Eukaryota</taxon>
        <taxon>Fungi</taxon>
        <taxon>Dikarya</taxon>
        <taxon>Ascomycota</taxon>
        <taxon>Pezizomycotina</taxon>
        <taxon>Eurotiomycetes</taxon>
        <taxon>Eurotiomycetidae</taxon>
        <taxon>Eurotiales</taxon>
        <taxon>Aspergillaceae</taxon>
        <taxon>Aspergillus</taxon>
        <taxon>Aspergillus subgen. Circumdati</taxon>
    </lineage>
</organism>
<feature type="chain" id="PRO_5024976885" evidence="2">
    <location>
        <begin position="19"/>
        <end position="683"/>
    </location>
</feature>
<dbReference type="PANTHER" id="PTHR36842">
    <property type="entry name" value="PROTEIN TOLB HOMOLOG"/>
    <property type="match status" value="1"/>
</dbReference>
<dbReference type="AlphaFoldDB" id="A0A5N6DAT1"/>
<protein>
    <submittedName>
        <fullName evidence="3">TolB, C-terminal domain-containing protein</fullName>
    </submittedName>
</protein>